<gene>
    <name evidence="1" type="ORF">LY90DRAFT_512940</name>
</gene>
<protein>
    <submittedName>
        <fullName evidence="1">Uncharacterized protein</fullName>
    </submittedName>
</protein>
<accession>A0A1Y2B310</accession>
<organism evidence="1 2">
    <name type="scientific">Neocallimastix californiae</name>
    <dbReference type="NCBI Taxonomy" id="1754190"/>
    <lineage>
        <taxon>Eukaryota</taxon>
        <taxon>Fungi</taxon>
        <taxon>Fungi incertae sedis</taxon>
        <taxon>Chytridiomycota</taxon>
        <taxon>Chytridiomycota incertae sedis</taxon>
        <taxon>Neocallimastigomycetes</taxon>
        <taxon>Neocallimastigales</taxon>
        <taxon>Neocallimastigaceae</taxon>
        <taxon>Neocallimastix</taxon>
    </lineage>
</organism>
<comment type="caution">
    <text evidence="1">The sequence shown here is derived from an EMBL/GenBank/DDBJ whole genome shotgun (WGS) entry which is preliminary data.</text>
</comment>
<name>A0A1Y2B310_9FUNG</name>
<keyword evidence="2" id="KW-1185">Reference proteome</keyword>
<dbReference type="EMBL" id="MCOG01000181">
    <property type="protein sequence ID" value="ORY29212.1"/>
    <property type="molecule type" value="Genomic_DNA"/>
</dbReference>
<dbReference type="AlphaFoldDB" id="A0A1Y2B310"/>
<evidence type="ECO:0000313" key="1">
    <source>
        <dbReference type="EMBL" id="ORY29212.1"/>
    </source>
</evidence>
<sequence length="173" mass="20016">MIMVLLFMQKITLKVALTIMEYILILILTLEIIHDSTDLIKIDKENNTIIINSFINSNYNSKLEISNLIVGIYLRIYQTDNNDNIKTYTAQKAMEIFKTKTNSGSGIFISIFDDKNMLSAYWHPLRKHCGIVGEIVKSVKNYIKIVESEPGYWAIAIHHRIENGHTFYNTIKE</sequence>
<dbReference type="Proteomes" id="UP000193920">
    <property type="component" value="Unassembled WGS sequence"/>
</dbReference>
<proteinExistence type="predicted"/>
<reference evidence="1 2" key="1">
    <citation type="submission" date="2016-08" db="EMBL/GenBank/DDBJ databases">
        <title>A Parts List for Fungal Cellulosomes Revealed by Comparative Genomics.</title>
        <authorList>
            <consortium name="DOE Joint Genome Institute"/>
            <person name="Haitjema C.H."/>
            <person name="Gilmore S.P."/>
            <person name="Henske J.K."/>
            <person name="Solomon K.V."/>
            <person name="De Groot R."/>
            <person name="Kuo A."/>
            <person name="Mondo S.J."/>
            <person name="Salamov A.A."/>
            <person name="Labutti K."/>
            <person name="Zhao Z."/>
            <person name="Chiniquy J."/>
            <person name="Barry K."/>
            <person name="Brewer H.M."/>
            <person name="Purvine S.O."/>
            <person name="Wright A.T."/>
            <person name="Boxma B."/>
            <person name="Van Alen T."/>
            <person name="Hackstein J.H."/>
            <person name="Baker S.E."/>
            <person name="Grigoriev I.V."/>
            <person name="O'Malley M.A."/>
        </authorList>
    </citation>
    <scope>NUCLEOTIDE SEQUENCE [LARGE SCALE GENOMIC DNA]</scope>
    <source>
        <strain evidence="1 2">G1</strain>
    </source>
</reference>
<evidence type="ECO:0000313" key="2">
    <source>
        <dbReference type="Proteomes" id="UP000193920"/>
    </source>
</evidence>